<evidence type="ECO:0000256" key="1">
    <source>
        <dbReference type="ARBA" id="ARBA00010718"/>
    </source>
</evidence>
<reference evidence="2" key="1">
    <citation type="submission" date="2020-11" db="EMBL/GenBank/DDBJ databases">
        <authorList>
            <person name="Tran Van P."/>
        </authorList>
    </citation>
    <scope>NUCLEOTIDE SEQUENCE</scope>
</reference>
<name>A0A7R8WJJ3_9CRUS</name>
<evidence type="ECO:0000313" key="2">
    <source>
        <dbReference type="EMBL" id="CAD7232932.1"/>
    </source>
</evidence>
<dbReference type="GO" id="GO:0005886">
    <property type="term" value="C:plasma membrane"/>
    <property type="evidence" value="ECO:0007669"/>
    <property type="project" value="TreeGrafter"/>
</dbReference>
<organism evidence="2">
    <name type="scientific">Cyprideis torosa</name>
    <dbReference type="NCBI Taxonomy" id="163714"/>
    <lineage>
        <taxon>Eukaryota</taxon>
        <taxon>Metazoa</taxon>
        <taxon>Ecdysozoa</taxon>
        <taxon>Arthropoda</taxon>
        <taxon>Crustacea</taxon>
        <taxon>Oligostraca</taxon>
        <taxon>Ostracoda</taxon>
        <taxon>Podocopa</taxon>
        <taxon>Podocopida</taxon>
        <taxon>Cytherocopina</taxon>
        <taxon>Cytheroidea</taxon>
        <taxon>Cytherideidae</taxon>
        <taxon>Cyprideis</taxon>
    </lineage>
</organism>
<gene>
    <name evidence="2" type="ORF">CTOB1V02_LOCUS10757</name>
</gene>
<protein>
    <submittedName>
        <fullName evidence="2">Uncharacterized protein</fullName>
    </submittedName>
</protein>
<dbReference type="InterPro" id="IPR023561">
    <property type="entry name" value="Carbonic_anhydrase_a-class"/>
</dbReference>
<dbReference type="AlphaFoldDB" id="A0A7R8WJJ3"/>
<dbReference type="InterPro" id="IPR036398">
    <property type="entry name" value="CA_dom_sf"/>
</dbReference>
<comment type="similarity">
    <text evidence="1">Belongs to the alpha-carbonic anhydrase family.</text>
</comment>
<dbReference type="PANTHER" id="PTHR18952:SF278">
    <property type="entry name" value="CARBONIC ANHYDRASE"/>
    <property type="match status" value="1"/>
</dbReference>
<dbReference type="SUPFAM" id="SSF51069">
    <property type="entry name" value="Carbonic anhydrase"/>
    <property type="match status" value="1"/>
</dbReference>
<dbReference type="PANTHER" id="PTHR18952">
    <property type="entry name" value="CARBONIC ANHYDRASE"/>
    <property type="match status" value="1"/>
</dbReference>
<dbReference type="GO" id="GO:0008270">
    <property type="term" value="F:zinc ion binding"/>
    <property type="evidence" value="ECO:0007669"/>
    <property type="project" value="InterPro"/>
</dbReference>
<dbReference type="OrthoDB" id="429145at2759"/>
<dbReference type="SMART" id="SM01057">
    <property type="entry name" value="Carb_anhydrase"/>
    <property type="match status" value="1"/>
</dbReference>
<dbReference type="CDD" id="cd00326">
    <property type="entry name" value="alpha_CA"/>
    <property type="match status" value="1"/>
</dbReference>
<dbReference type="InterPro" id="IPR001148">
    <property type="entry name" value="CA_dom"/>
</dbReference>
<dbReference type="GO" id="GO:0004089">
    <property type="term" value="F:carbonate dehydratase activity"/>
    <property type="evidence" value="ECO:0007669"/>
    <property type="project" value="InterPro"/>
</dbReference>
<feature type="non-terminal residue" evidence="2">
    <location>
        <position position="285"/>
    </location>
</feature>
<dbReference type="PROSITE" id="PS51144">
    <property type="entry name" value="ALPHA_CA_2"/>
    <property type="match status" value="1"/>
</dbReference>
<accession>A0A7R8WJJ3</accession>
<sequence length="285" mass="32524">MIGEGGSEHTVNGERYALEFHLVHHHERFANLDEALASLELDALAVLAVFVEISDSYQPNPGIENLLPDCKAVEFPGAGDILPRNVYNLHDLLPEDKNKFYRYEGSLTTGLFEEIVLWTVFENPIYMTTDQANILRLAKGKNGETFQNFHIAQPINGRLILRNSPQLNVPCLVVGWWQWCWQRKPGTAEYQNCQEVRLRRRVTARRRDAEAEAEAVRDQLVFKCRSNQVRKALLDVKDLTLDTALEKARHVEAVQRDMGVFSGGSQEVYATSMELRDSSLIRKRS</sequence>
<proteinExistence type="inferred from homology"/>
<dbReference type="Gene3D" id="3.10.200.10">
    <property type="entry name" value="Alpha carbonic anhydrase"/>
    <property type="match status" value="1"/>
</dbReference>
<dbReference type="EMBL" id="OB665347">
    <property type="protein sequence ID" value="CAD7232932.1"/>
    <property type="molecule type" value="Genomic_DNA"/>
</dbReference>
<dbReference type="Pfam" id="PF00194">
    <property type="entry name" value="Carb_anhydrase"/>
    <property type="match status" value="1"/>
</dbReference>